<dbReference type="SMART" id="SM00947">
    <property type="entry name" value="Pro_CA"/>
    <property type="match status" value="1"/>
</dbReference>
<gene>
    <name evidence="9" type="ORF">DAD186_04920</name>
</gene>
<dbReference type="GO" id="GO:0004089">
    <property type="term" value="F:carbonate dehydratase activity"/>
    <property type="evidence" value="ECO:0007669"/>
    <property type="project" value="UniProtKB-UniRule"/>
</dbReference>
<sequence>MAHTAIHAHESLARLSEGNARFANGTTRHPHSDEDRRLGVSSGQAPFAAVFSCADSRVPPEIVFDCGLGDLFVVRSAGQMVENAVLASLEFAVHELSVPLILVLGHEGCGAVAAAESLMAQRASGAPLVLLPGHLNALAEQISRRLGAGSGETHLKTPALTDAPRPMTQAARNTAAARAEVYARSPLIRAAHEAGDLELAHAIYDLETGRVTFSGAEN</sequence>
<evidence type="ECO:0000256" key="4">
    <source>
        <dbReference type="ARBA" id="ARBA00023239"/>
    </source>
</evidence>
<protein>
    <recommendedName>
        <fullName evidence="2 8">Carbonic anhydrase</fullName>
        <ecNumber evidence="2 8">4.2.1.1</ecNumber>
    </recommendedName>
    <alternativeName>
        <fullName evidence="8">Carbonate dehydratase</fullName>
    </alternativeName>
</protein>
<dbReference type="Gene3D" id="3.40.1050.10">
    <property type="entry name" value="Carbonic anhydrase"/>
    <property type="match status" value="1"/>
</dbReference>
<evidence type="ECO:0000313" key="9">
    <source>
        <dbReference type="EMBL" id="ANP27047.1"/>
    </source>
</evidence>
<dbReference type="EMBL" id="CP012117">
    <property type="protein sequence ID" value="ANP27047.1"/>
    <property type="molecule type" value="Genomic_DNA"/>
</dbReference>
<proteinExistence type="inferred from homology"/>
<evidence type="ECO:0000256" key="6">
    <source>
        <dbReference type="ARBA" id="ARBA00048348"/>
    </source>
</evidence>
<dbReference type="STRING" id="1630135.DAD186_04920"/>
<feature type="binding site" evidence="7">
    <location>
        <position position="106"/>
    </location>
    <ligand>
        <name>Zn(2+)</name>
        <dbReference type="ChEBI" id="CHEBI:29105"/>
    </ligand>
</feature>
<feature type="binding site" evidence="7">
    <location>
        <position position="53"/>
    </location>
    <ligand>
        <name>Zn(2+)</name>
        <dbReference type="ChEBI" id="CHEBI:29105"/>
    </ligand>
</feature>
<dbReference type="KEGG" id="dva:DAD186_04920"/>
<dbReference type="AlphaFoldDB" id="A0A1B0ZGK4"/>
<dbReference type="GO" id="GO:0015976">
    <property type="term" value="P:carbon utilization"/>
    <property type="evidence" value="ECO:0007669"/>
    <property type="project" value="InterPro"/>
</dbReference>
<comment type="function">
    <text evidence="5">Catalyzes the reversible hydration of carbon dioxide to form bicarbonate.</text>
</comment>
<feature type="binding site" evidence="7">
    <location>
        <position position="109"/>
    </location>
    <ligand>
        <name>Zn(2+)</name>
        <dbReference type="ChEBI" id="CHEBI:29105"/>
    </ligand>
</feature>
<dbReference type="SUPFAM" id="SSF53056">
    <property type="entry name" value="beta-carbonic anhydrase, cab"/>
    <property type="match status" value="1"/>
</dbReference>
<dbReference type="PANTHER" id="PTHR11002:SF79">
    <property type="entry name" value="CARBONIC ANHYDRASE 2"/>
    <property type="match status" value="1"/>
</dbReference>
<dbReference type="InterPro" id="IPR015892">
    <property type="entry name" value="Carbonic_anhydrase_CS"/>
</dbReference>
<evidence type="ECO:0000256" key="7">
    <source>
        <dbReference type="PIRSR" id="PIRSR601765-1"/>
    </source>
</evidence>
<name>A0A1B0ZGK4_9MICO</name>
<comment type="function">
    <text evidence="8">Reversible hydration of carbon dioxide.</text>
</comment>
<accession>A0A1B0ZGK4</accession>
<dbReference type="GO" id="GO:0008270">
    <property type="term" value="F:zinc ion binding"/>
    <property type="evidence" value="ECO:0007669"/>
    <property type="project" value="UniProtKB-UniRule"/>
</dbReference>
<evidence type="ECO:0000256" key="8">
    <source>
        <dbReference type="RuleBase" id="RU003956"/>
    </source>
</evidence>
<dbReference type="InterPro" id="IPR001765">
    <property type="entry name" value="Carbonic_anhydrase"/>
</dbReference>
<evidence type="ECO:0000256" key="1">
    <source>
        <dbReference type="ARBA" id="ARBA00006217"/>
    </source>
</evidence>
<feature type="binding site" evidence="7">
    <location>
        <position position="55"/>
    </location>
    <ligand>
        <name>Zn(2+)</name>
        <dbReference type="ChEBI" id="CHEBI:29105"/>
    </ligand>
</feature>
<evidence type="ECO:0000256" key="2">
    <source>
        <dbReference type="ARBA" id="ARBA00012925"/>
    </source>
</evidence>
<evidence type="ECO:0000256" key="5">
    <source>
        <dbReference type="ARBA" id="ARBA00024993"/>
    </source>
</evidence>
<organism evidence="9 10">
    <name type="scientific">Dermabacter vaginalis</name>
    <dbReference type="NCBI Taxonomy" id="1630135"/>
    <lineage>
        <taxon>Bacteria</taxon>
        <taxon>Bacillati</taxon>
        <taxon>Actinomycetota</taxon>
        <taxon>Actinomycetes</taxon>
        <taxon>Micrococcales</taxon>
        <taxon>Dermabacteraceae</taxon>
        <taxon>Dermabacter</taxon>
    </lineage>
</organism>
<dbReference type="EC" id="4.2.1.1" evidence="2 8"/>
<evidence type="ECO:0000256" key="3">
    <source>
        <dbReference type="ARBA" id="ARBA00022833"/>
    </source>
</evidence>
<dbReference type="PROSITE" id="PS00704">
    <property type="entry name" value="PROK_CO2_ANHYDRASE_1"/>
    <property type="match status" value="1"/>
</dbReference>
<dbReference type="Pfam" id="PF00484">
    <property type="entry name" value="Pro_CA"/>
    <property type="match status" value="1"/>
</dbReference>
<dbReference type="RefSeq" id="WP_065247362.1">
    <property type="nucleotide sequence ID" value="NZ_CP012117.1"/>
</dbReference>
<dbReference type="PROSITE" id="PS00705">
    <property type="entry name" value="PROK_CO2_ANHYDRASE_2"/>
    <property type="match status" value="1"/>
</dbReference>
<dbReference type="PANTHER" id="PTHR11002">
    <property type="entry name" value="CARBONIC ANHYDRASE"/>
    <property type="match status" value="1"/>
</dbReference>
<keyword evidence="3 7" id="KW-0862">Zinc</keyword>
<comment type="cofactor">
    <cofactor evidence="7">
        <name>Zn(2+)</name>
        <dbReference type="ChEBI" id="CHEBI:29105"/>
    </cofactor>
    <text evidence="7">Binds 1 zinc ion per subunit.</text>
</comment>
<comment type="similarity">
    <text evidence="1 8">Belongs to the beta-class carbonic anhydrase family.</text>
</comment>
<reference evidence="9 10" key="1">
    <citation type="submission" date="2015-06" db="EMBL/GenBank/DDBJ databases">
        <title>Investigation of pathophysiology for high-risk pregnancy and development of treatment modality based on it.</title>
        <authorList>
            <person name="Kim B.-C."/>
            <person name="Lim S."/>
        </authorList>
    </citation>
    <scope>NUCLEOTIDE SEQUENCE [LARGE SCALE GENOMIC DNA]</scope>
    <source>
        <strain evidence="9 10">AD1-86</strain>
    </source>
</reference>
<dbReference type="InterPro" id="IPR036874">
    <property type="entry name" value="Carbonic_anhydrase_sf"/>
</dbReference>
<comment type="catalytic activity">
    <reaction evidence="6 8">
        <text>hydrogencarbonate + H(+) = CO2 + H2O</text>
        <dbReference type="Rhea" id="RHEA:10748"/>
        <dbReference type="ChEBI" id="CHEBI:15377"/>
        <dbReference type="ChEBI" id="CHEBI:15378"/>
        <dbReference type="ChEBI" id="CHEBI:16526"/>
        <dbReference type="ChEBI" id="CHEBI:17544"/>
        <dbReference type="EC" id="4.2.1.1"/>
    </reaction>
</comment>
<dbReference type="Proteomes" id="UP000092596">
    <property type="component" value="Chromosome"/>
</dbReference>
<dbReference type="PATRIC" id="fig|1630135.4.peg.494"/>
<keyword evidence="7" id="KW-0479">Metal-binding</keyword>
<evidence type="ECO:0000313" key="10">
    <source>
        <dbReference type="Proteomes" id="UP000092596"/>
    </source>
</evidence>
<keyword evidence="4 8" id="KW-0456">Lyase</keyword>